<dbReference type="RefSeq" id="WP_259859116.1">
    <property type="nucleotide sequence ID" value="NZ_BAAAST010000002.1"/>
</dbReference>
<dbReference type="Gene3D" id="1.10.1370.10">
    <property type="entry name" value="Neurolysin, domain 3"/>
    <property type="match status" value="1"/>
</dbReference>
<reference evidence="9" key="2">
    <citation type="submission" date="2022-09" db="EMBL/GenBank/DDBJ databases">
        <title>Biosynthetic gene clusters of Dactylosporangioum fulvum.</title>
        <authorList>
            <person name="Caradec T."/>
        </authorList>
    </citation>
    <scope>NUCLEOTIDE SEQUENCE</scope>
    <source>
        <strain evidence="9">NRRL B-16292</strain>
    </source>
</reference>
<dbReference type="Gene3D" id="1.10.1370.40">
    <property type="match status" value="1"/>
</dbReference>
<evidence type="ECO:0000313" key="10">
    <source>
        <dbReference type="Proteomes" id="UP001059617"/>
    </source>
</evidence>
<dbReference type="InterPro" id="IPR024077">
    <property type="entry name" value="Neurolysin/TOP_dom2"/>
</dbReference>
<dbReference type="EMBL" id="CP073720">
    <property type="protein sequence ID" value="UWP81352.1"/>
    <property type="molecule type" value="Genomic_DNA"/>
</dbReference>
<accession>A0ABY5VUA9</accession>
<keyword evidence="2 7" id="KW-0645">Protease</keyword>
<evidence type="ECO:0000259" key="8">
    <source>
        <dbReference type="Pfam" id="PF01432"/>
    </source>
</evidence>
<keyword evidence="4 7" id="KW-0378">Hydrolase</keyword>
<evidence type="ECO:0000256" key="5">
    <source>
        <dbReference type="ARBA" id="ARBA00022833"/>
    </source>
</evidence>
<dbReference type="PANTHER" id="PTHR43660">
    <property type="entry name" value="DIPEPTIDYL CARBOXYPEPTIDASE"/>
    <property type="match status" value="1"/>
</dbReference>
<dbReference type="InterPro" id="IPR001567">
    <property type="entry name" value="Pept_M3A_M3B_dom"/>
</dbReference>
<keyword evidence="5 7" id="KW-0862">Zinc</keyword>
<feature type="domain" description="Peptidase M3A/M3B catalytic" evidence="8">
    <location>
        <begin position="236"/>
        <end position="688"/>
    </location>
</feature>
<comment type="cofactor">
    <cofactor evidence="7">
        <name>Zn(2+)</name>
        <dbReference type="ChEBI" id="CHEBI:29105"/>
    </cofactor>
    <text evidence="7">Binds 1 zinc ion.</text>
</comment>
<dbReference type="PANTHER" id="PTHR43660:SF1">
    <property type="entry name" value="DIPEPTIDYL CARBOXYPEPTIDASE"/>
    <property type="match status" value="1"/>
</dbReference>
<dbReference type="InterPro" id="IPR024079">
    <property type="entry name" value="MetalloPept_cat_dom_sf"/>
</dbReference>
<dbReference type="CDD" id="cd06456">
    <property type="entry name" value="M3A_DCP"/>
    <property type="match status" value="1"/>
</dbReference>
<dbReference type="InterPro" id="IPR045090">
    <property type="entry name" value="Pept_M3A_M3B"/>
</dbReference>
<keyword evidence="3 7" id="KW-0479">Metal-binding</keyword>
<dbReference type="Pfam" id="PF01432">
    <property type="entry name" value="Peptidase_M3"/>
    <property type="match status" value="1"/>
</dbReference>
<dbReference type="InterPro" id="IPR034005">
    <property type="entry name" value="M3A_DCP"/>
</dbReference>
<dbReference type="SUPFAM" id="SSF55486">
    <property type="entry name" value="Metalloproteases ('zincins'), catalytic domain"/>
    <property type="match status" value="1"/>
</dbReference>
<evidence type="ECO:0000256" key="4">
    <source>
        <dbReference type="ARBA" id="ARBA00022801"/>
    </source>
</evidence>
<evidence type="ECO:0000256" key="1">
    <source>
        <dbReference type="ARBA" id="ARBA00006040"/>
    </source>
</evidence>
<gene>
    <name evidence="9" type="ORF">Dfulv_40550</name>
</gene>
<evidence type="ECO:0000313" key="9">
    <source>
        <dbReference type="EMBL" id="UWP81352.1"/>
    </source>
</evidence>
<organism evidence="9 10">
    <name type="scientific">Dactylosporangium fulvum</name>
    <dbReference type="NCBI Taxonomy" id="53359"/>
    <lineage>
        <taxon>Bacteria</taxon>
        <taxon>Bacillati</taxon>
        <taxon>Actinomycetota</taxon>
        <taxon>Actinomycetes</taxon>
        <taxon>Micromonosporales</taxon>
        <taxon>Micromonosporaceae</taxon>
        <taxon>Dactylosporangium</taxon>
    </lineage>
</organism>
<sequence>MTTDNPFSADNPFAAPSELPYQLPPFDRIESGHYLPAFERGMAEQRAEVDVIAADPEPPTFENTLVALERSGRILQRVSAAFFNVTSSDTSPELQEIESTIVPRLSAHGDAIMLDRSLYQRIQTLYDQRESLGLDAESSWLLERYHTEFVRAGARLSDEEHVRLRELNAELAGLATDFGNKVRDEMKASAVVVDDVAELDGLSEDTIAAAEQAARDRGLEQGHVLNLILPTAQPALASLHNRALRERLHTASVTRGGRGDEHDTTDLVRRIVRLRAERARLLGFEHHAAYQISDNTARTVQAVEEMLAKLAPAAVANAQAEAEDLQAAIGSEFTLEPWDWAYYTERVRRERYAIDEAELRPYFELERVLRDGVFFAAGKLYGLRFEERPDLPAYHPDARVFEVLDHDGSPLGLFIGDFFTRASKRGGAWANALVPQSRLFGTAPVVVNNLNINRAPEGEPTLLTLDEVRTLFHEFGHALHTLFSQVYFPKFAGTRVPRDFVEYPSQVNEVWMLWPEVLENYAVHHETGDRLPQEIVDRLQAAKQFNEGFATTEYLAASLLDLAWHTLTVDDLDAMGDQPIDVHAFEAAALERAGVAVPFVPPRYRTPYFAHIFSGAAYSAGYYSYIWSEVLDADTVDWLVEEGGLRRELGDTFRAGLLSKGGSADSMQVYRAFRGRDPLIEPLLKRRGLIAVP</sequence>
<evidence type="ECO:0000256" key="6">
    <source>
        <dbReference type="ARBA" id="ARBA00023049"/>
    </source>
</evidence>
<evidence type="ECO:0000256" key="7">
    <source>
        <dbReference type="RuleBase" id="RU003435"/>
    </source>
</evidence>
<dbReference type="Proteomes" id="UP001059617">
    <property type="component" value="Chromosome"/>
</dbReference>
<dbReference type="Gene3D" id="3.40.390.10">
    <property type="entry name" value="Collagenase (Catalytic Domain)"/>
    <property type="match status" value="1"/>
</dbReference>
<reference evidence="9" key="1">
    <citation type="submission" date="2021-04" db="EMBL/GenBank/DDBJ databases">
        <authorList>
            <person name="Hartkoorn R.C."/>
            <person name="Beaudoing E."/>
            <person name="Hot D."/>
        </authorList>
    </citation>
    <scope>NUCLEOTIDE SEQUENCE</scope>
    <source>
        <strain evidence="9">NRRL B-16292</strain>
    </source>
</reference>
<name>A0ABY5VUA9_9ACTN</name>
<keyword evidence="6 7" id="KW-0482">Metalloprotease</keyword>
<comment type="similarity">
    <text evidence="1 7">Belongs to the peptidase M3 family.</text>
</comment>
<keyword evidence="10" id="KW-1185">Reference proteome</keyword>
<protein>
    <submittedName>
        <fullName evidence="9">M3 family metallopeptidase</fullName>
    </submittedName>
</protein>
<evidence type="ECO:0000256" key="3">
    <source>
        <dbReference type="ARBA" id="ARBA00022723"/>
    </source>
</evidence>
<proteinExistence type="inferred from homology"/>
<evidence type="ECO:0000256" key="2">
    <source>
        <dbReference type="ARBA" id="ARBA00022670"/>
    </source>
</evidence>